<sequence>MNNIEIFENHAAKILATLYANFPVKITLQRHDIATSELVDPSGNAVKSPEDEDEEWTYYDLVYGSKQSVDFQLESEIFNSTIVWLQQEGFLTYEHSGSHHHFGGVQLTLRGLEVLKSVPSAIDGKGTLGDRLKTELENSSFDMARDMVKVAITQAATLFG</sequence>
<protein>
    <recommendedName>
        <fullName evidence="3">DUF2513 domain-containing protein</fullName>
    </recommendedName>
</protein>
<accession>A0AAW4BGW8</accession>
<name>A0AAW4BGW8_VIBAN</name>
<organism evidence="1 2">
    <name type="scientific">Vibrio anguillarum</name>
    <name type="common">Listonella anguillarum</name>
    <dbReference type="NCBI Taxonomy" id="55601"/>
    <lineage>
        <taxon>Bacteria</taxon>
        <taxon>Pseudomonadati</taxon>
        <taxon>Pseudomonadota</taxon>
        <taxon>Gammaproteobacteria</taxon>
        <taxon>Vibrionales</taxon>
        <taxon>Vibrionaceae</taxon>
        <taxon>Vibrio</taxon>
    </lineage>
</organism>
<dbReference type="Proteomes" id="UP000786185">
    <property type="component" value="Unassembled WGS sequence"/>
</dbReference>
<evidence type="ECO:0000313" key="2">
    <source>
        <dbReference type="Proteomes" id="UP000786185"/>
    </source>
</evidence>
<reference evidence="1" key="1">
    <citation type="journal article" date="2021" name="PeerJ">
        <title>Analysis of 44 Vibrio anguillarum genomes reveals high genetic diversity.</title>
        <authorList>
            <person name="Hansen M.J."/>
            <person name="Dalsgaard I."/>
        </authorList>
    </citation>
    <scope>NUCLEOTIDE SEQUENCE</scope>
    <source>
        <strain evidence="1">850617-1/1</strain>
    </source>
</reference>
<dbReference type="AlphaFoldDB" id="A0AAW4BGW8"/>
<comment type="caution">
    <text evidence="1">The sequence shown here is derived from an EMBL/GenBank/DDBJ whole genome shotgun (WGS) entry which is preliminary data.</text>
</comment>
<gene>
    <name evidence="1" type="ORF">ERJ77_17650</name>
</gene>
<evidence type="ECO:0008006" key="3">
    <source>
        <dbReference type="Google" id="ProtNLM"/>
    </source>
</evidence>
<dbReference type="EMBL" id="SCLC01000061">
    <property type="protein sequence ID" value="MBF4436309.1"/>
    <property type="molecule type" value="Genomic_DNA"/>
</dbReference>
<evidence type="ECO:0000313" key="1">
    <source>
        <dbReference type="EMBL" id="MBF4436309.1"/>
    </source>
</evidence>
<proteinExistence type="predicted"/>